<dbReference type="AlphaFoldDB" id="A0A922CTR6"/>
<sequence length="533" mass="61371">MEDFDVFTDEIKFTKPLYKNILHKYAYDIPATPNGPNYQSSRKLLAEESLASGDDAGCAFYLSEAMSATLRTMAVYRDEQQKLAQDKLRKITSFIKPVKDLIDANPISKTEEKLLLDFFSNDTDDITDILNTFEINEEPPLHRRYLNFGSVNNVDNFQKILSEIPKEWTVIQLTAPYNPNENLKPLEEYRTEINSIYLSLFTNDYLEDCGLPPITVNIPANVHKEGEDPLFKELYSLLGENYKTIDNAQFLNNKRLVQNYWNKREDIDLRMKSVINVMDKEWLGGWGSLLTGKLVDKDLKQKVIQLVDNTITDWGFIKLTKKQKFLLCNLIESCPTLSSQQIKSCIRRILTEHGNTEDIRKVLKCCENCTKEFKFTNELCLKCLSKCFESIHNFTLVDGIKAFSATANLVKDGDELSALKKAKRHPVILIVDELLDTFPWETLPILNHHPVSRMENIHFLYYLYKIHEKQIVDGHFVAKCDVGRYVINPGNLLHFAFDLEPLEEPRPHGEADAIIRGVLVQVVERSHRGDSHS</sequence>
<dbReference type="GO" id="GO:0005634">
    <property type="term" value="C:nucleus"/>
    <property type="evidence" value="ECO:0007669"/>
    <property type="project" value="InterPro"/>
</dbReference>
<name>A0A922CTR6_MANSE</name>
<evidence type="ECO:0000313" key="2">
    <source>
        <dbReference type="Proteomes" id="UP000791440"/>
    </source>
</evidence>
<proteinExistence type="predicted"/>
<dbReference type="GO" id="GO:0051307">
    <property type="term" value="P:meiotic chromosome separation"/>
    <property type="evidence" value="ECO:0007669"/>
    <property type="project" value="TreeGrafter"/>
</dbReference>
<gene>
    <name evidence="1" type="ORF">O3G_MSEX010537</name>
</gene>
<dbReference type="PANTHER" id="PTHR12792">
    <property type="entry name" value="EXTRA SPINDLE POLES 1-RELATED"/>
    <property type="match status" value="1"/>
</dbReference>
<dbReference type="GO" id="GO:0072686">
    <property type="term" value="C:mitotic spindle"/>
    <property type="evidence" value="ECO:0007669"/>
    <property type="project" value="TreeGrafter"/>
</dbReference>
<organism evidence="1 2">
    <name type="scientific">Manduca sexta</name>
    <name type="common">Tobacco hawkmoth</name>
    <name type="synonym">Tobacco hornworm</name>
    <dbReference type="NCBI Taxonomy" id="7130"/>
    <lineage>
        <taxon>Eukaryota</taxon>
        <taxon>Metazoa</taxon>
        <taxon>Ecdysozoa</taxon>
        <taxon>Arthropoda</taxon>
        <taxon>Hexapoda</taxon>
        <taxon>Insecta</taxon>
        <taxon>Pterygota</taxon>
        <taxon>Neoptera</taxon>
        <taxon>Endopterygota</taxon>
        <taxon>Lepidoptera</taxon>
        <taxon>Glossata</taxon>
        <taxon>Ditrysia</taxon>
        <taxon>Bombycoidea</taxon>
        <taxon>Sphingidae</taxon>
        <taxon>Sphinginae</taxon>
        <taxon>Sphingini</taxon>
        <taxon>Manduca</taxon>
    </lineage>
</organism>
<dbReference type="GO" id="GO:0006508">
    <property type="term" value="P:proteolysis"/>
    <property type="evidence" value="ECO:0007669"/>
    <property type="project" value="InterPro"/>
</dbReference>
<protein>
    <submittedName>
        <fullName evidence="1">Uncharacterized protein</fullName>
    </submittedName>
</protein>
<dbReference type="GO" id="GO:0005737">
    <property type="term" value="C:cytoplasm"/>
    <property type="evidence" value="ECO:0007669"/>
    <property type="project" value="TreeGrafter"/>
</dbReference>
<dbReference type="Pfam" id="PF03568">
    <property type="entry name" value="Separin_C"/>
    <property type="match status" value="1"/>
</dbReference>
<reference evidence="1" key="1">
    <citation type="journal article" date="2016" name="Insect Biochem. Mol. Biol.">
        <title>Multifaceted biological insights from a draft genome sequence of the tobacco hornworm moth, Manduca sexta.</title>
        <authorList>
            <person name="Kanost M.R."/>
            <person name="Arrese E.L."/>
            <person name="Cao X."/>
            <person name="Chen Y.R."/>
            <person name="Chellapilla S."/>
            <person name="Goldsmith M.R."/>
            <person name="Grosse-Wilde E."/>
            <person name="Heckel D.G."/>
            <person name="Herndon N."/>
            <person name="Jiang H."/>
            <person name="Papanicolaou A."/>
            <person name="Qu J."/>
            <person name="Soulages J.L."/>
            <person name="Vogel H."/>
            <person name="Walters J."/>
            <person name="Waterhouse R.M."/>
            <person name="Ahn S.J."/>
            <person name="Almeida F.C."/>
            <person name="An C."/>
            <person name="Aqrawi P."/>
            <person name="Bretschneider A."/>
            <person name="Bryant W.B."/>
            <person name="Bucks S."/>
            <person name="Chao H."/>
            <person name="Chevignon G."/>
            <person name="Christen J.M."/>
            <person name="Clarke D.F."/>
            <person name="Dittmer N.T."/>
            <person name="Ferguson L.C.F."/>
            <person name="Garavelou S."/>
            <person name="Gordon K.H.J."/>
            <person name="Gunaratna R.T."/>
            <person name="Han Y."/>
            <person name="Hauser F."/>
            <person name="He Y."/>
            <person name="Heidel-Fischer H."/>
            <person name="Hirsh A."/>
            <person name="Hu Y."/>
            <person name="Jiang H."/>
            <person name="Kalra D."/>
            <person name="Klinner C."/>
            <person name="Konig C."/>
            <person name="Kovar C."/>
            <person name="Kroll A.R."/>
            <person name="Kuwar S.S."/>
            <person name="Lee S.L."/>
            <person name="Lehman R."/>
            <person name="Li K."/>
            <person name="Li Z."/>
            <person name="Liang H."/>
            <person name="Lovelace S."/>
            <person name="Lu Z."/>
            <person name="Mansfield J.H."/>
            <person name="McCulloch K.J."/>
            <person name="Mathew T."/>
            <person name="Morton B."/>
            <person name="Muzny D.M."/>
            <person name="Neunemann D."/>
            <person name="Ongeri F."/>
            <person name="Pauchet Y."/>
            <person name="Pu L.L."/>
            <person name="Pyrousis I."/>
            <person name="Rao X.J."/>
            <person name="Redding A."/>
            <person name="Roesel C."/>
            <person name="Sanchez-Gracia A."/>
            <person name="Schaack S."/>
            <person name="Shukla A."/>
            <person name="Tetreau G."/>
            <person name="Wang Y."/>
            <person name="Xiong G.H."/>
            <person name="Traut W."/>
            <person name="Walsh T.K."/>
            <person name="Worley K.C."/>
            <person name="Wu D."/>
            <person name="Wu W."/>
            <person name="Wu Y.Q."/>
            <person name="Zhang X."/>
            <person name="Zou Z."/>
            <person name="Zucker H."/>
            <person name="Briscoe A.D."/>
            <person name="Burmester T."/>
            <person name="Clem R.J."/>
            <person name="Feyereisen R."/>
            <person name="Grimmelikhuijzen C.J.P."/>
            <person name="Hamodrakas S.J."/>
            <person name="Hansson B.S."/>
            <person name="Huguet E."/>
            <person name="Jermiin L.S."/>
            <person name="Lan Q."/>
            <person name="Lehman H.K."/>
            <person name="Lorenzen M."/>
            <person name="Merzendorfer H."/>
            <person name="Michalopoulos I."/>
            <person name="Morton D.B."/>
            <person name="Muthukrishnan S."/>
            <person name="Oakeshott J.G."/>
            <person name="Palmer W."/>
            <person name="Park Y."/>
            <person name="Passarelli A.L."/>
            <person name="Rozas J."/>
            <person name="Schwartz L.M."/>
            <person name="Smith W."/>
            <person name="Southgate A."/>
            <person name="Vilcinskas A."/>
            <person name="Vogt R."/>
            <person name="Wang P."/>
            <person name="Werren J."/>
            <person name="Yu X.Q."/>
            <person name="Zhou J.J."/>
            <person name="Brown S.J."/>
            <person name="Scherer S.E."/>
            <person name="Richards S."/>
            <person name="Blissard G.W."/>
        </authorList>
    </citation>
    <scope>NUCLEOTIDE SEQUENCE</scope>
</reference>
<comment type="caution">
    <text evidence="1">The sequence shown here is derived from an EMBL/GenBank/DDBJ whole genome shotgun (WGS) entry which is preliminary data.</text>
</comment>
<dbReference type="Proteomes" id="UP000791440">
    <property type="component" value="Unassembled WGS sequence"/>
</dbReference>
<reference evidence="1" key="2">
    <citation type="submission" date="2020-12" db="EMBL/GenBank/DDBJ databases">
        <authorList>
            <person name="Kanost M."/>
        </authorList>
    </citation>
    <scope>NUCLEOTIDE SEQUENCE</scope>
</reference>
<dbReference type="PANTHER" id="PTHR12792:SF0">
    <property type="entry name" value="SEPARIN"/>
    <property type="match status" value="1"/>
</dbReference>
<dbReference type="InterPro" id="IPR005314">
    <property type="entry name" value="Peptidase_C50"/>
</dbReference>
<keyword evidence="2" id="KW-1185">Reference proteome</keyword>
<accession>A0A922CTR6</accession>
<dbReference type="GO" id="GO:0004197">
    <property type="term" value="F:cysteine-type endopeptidase activity"/>
    <property type="evidence" value="ECO:0007669"/>
    <property type="project" value="InterPro"/>
</dbReference>
<evidence type="ECO:0000313" key="1">
    <source>
        <dbReference type="EMBL" id="KAG6457866.1"/>
    </source>
</evidence>
<dbReference type="EMBL" id="JH668559">
    <property type="protein sequence ID" value="KAG6457866.1"/>
    <property type="molecule type" value="Genomic_DNA"/>
</dbReference>